<feature type="compositionally biased region" description="Polar residues" evidence="1">
    <location>
        <begin position="48"/>
        <end position="61"/>
    </location>
</feature>
<reference evidence="3 4" key="1">
    <citation type="submission" date="2017-05" db="EMBL/GenBank/DDBJ databases">
        <title>Draft genome sequence of Elsinoe australis.</title>
        <authorList>
            <person name="Cheng Q."/>
        </authorList>
    </citation>
    <scope>NUCLEOTIDE SEQUENCE [LARGE SCALE GENOMIC DNA]</scope>
    <source>
        <strain evidence="3 4">NL1</strain>
    </source>
</reference>
<dbReference type="GO" id="GO:0004843">
    <property type="term" value="F:cysteine-type deubiquitinase activity"/>
    <property type="evidence" value="ECO:0007669"/>
    <property type="project" value="InterPro"/>
</dbReference>
<dbReference type="EMBL" id="NHZQ01000155">
    <property type="protein sequence ID" value="PSK49415.1"/>
    <property type="molecule type" value="Genomic_DNA"/>
</dbReference>
<proteinExistence type="predicted"/>
<keyword evidence="4" id="KW-1185">Reference proteome</keyword>
<dbReference type="GO" id="GO:0005634">
    <property type="term" value="C:nucleus"/>
    <property type="evidence" value="ECO:0007669"/>
    <property type="project" value="TreeGrafter"/>
</dbReference>
<dbReference type="PROSITE" id="PS00973">
    <property type="entry name" value="USP_2"/>
    <property type="match status" value="1"/>
</dbReference>
<dbReference type="PANTHER" id="PTHR24006:SF827">
    <property type="entry name" value="UBIQUITIN CARBOXYL-TERMINAL HYDROLASE 34"/>
    <property type="match status" value="1"/>
</dbReference>
<dbReference type="PANTHER" id="PTHR24006">
    <property type="entry name" value="UBIQUITIN CARBOXYL-TERMINAL HYDROLASE"/>
    <property type="match status" value="1"/>
</dbReference>
<name>A0A2P7ZMJ7_9PEZI</name>
<comment type="caution">
    <text evidence="3">The sequence shown here is derived from an EMBL/GenBank/DDBJ whole genome shotgun (WGS) entry which is preliminary data.</text>
</comment>
<dbReference type="STRING" id="40998.A0A2P7ZMJ7"/>
<dbReference type="InterPro" id="IPR050164">
    <property type="entry name" value="Peptidase_C19"/>
</dbReference>
<feature type="compositionally biased region" description="Acidic residues" evidence="1">
    <location>
        <begin position="2400"/>
        <end position="2413"/>
    </location>
</feature>
<dbReference type="GO" id="GO:0016579">
    <property type="term" value="P:protein deubiquitination"/>
    <property type="evidence" value="ECO:0007669"/>
    <property type="project" value="InterPro"/>
</dbReference>
<feature type="region of interest" description="Disordered" evidence="1">
    <location>
        <begin position="2395"/>
        <end position="2447"/>
    </location>
</feature>
<gene>
    <name evidence="3" type="ORF">B9Z65_8210</name>
</gene>
<dbReference type="InterPro" id="IPR028889">
    <property type="entry name" value="USP"/>
</dbReference>
<dbReference type="OrthoDB" id="420187at2759"/>
<dbReference type="Proteomes" id="UP000243723">
    <property type="component" value="Unassembled WGS sequence"/>
</dbReference>
<dbReference type="SUPFAM" id="SSF54001">
    <property type="entry name" value="Cysteine proteinases"/>
    <property type="match status" value="1"/>
</dbReference>
<dbReference type="Pfam" id="PF00443">
    <property type="entry name" value="UCH"/>
    <property type="match status" value="1"/>
</dbReference>
<evidence type="ECO:0000256" key="1">
    <source>
        <dbReference type="SAM" id="MobiDB-lite"/>
    </source>
</evidence>
<dbReference type="Gene3D" id="3.90.70.10">
    <property type="entry name" value="Cysteine proteinases"/>
    <property type="match status" value="1"/>
</dbReference>
<evidence type="ECO:0000313" key="4">
    <source>
        <dbReference type="Proteomes" id="UP000243723"/>
    </source>
</evidence>
<feature type="domain" description="USP" evidence="2">
    <location>
        <begin position="1468"/>
        <end position="1788"/>
    </location>
</feature>
<feature type="compositionally biased region" description="Polar residues" evidence="1">
    <location>
        <begin position="8"/>
        <end position="32"/>
    </location>
</feature>
<evidence type="ECO:0000259" key="2">
    <source>
        <dbReference type="PROSITE" id="PS50235"/>
    </source>
</evidence>
<sequence length="2447" mass="273823">MAHHGTDSHTGNQVASSASPTPHQLETPSTPENGAKRRRLSKDHPSPKNLTPTDTVSGASPSSPPVTDIAPMAESVGTADESVEQSGPANTVIPEDDISHTFPFIGDKYPTPGLAADALVKQLRDKPEPNAVVQFVHWMNQTFTVGQASQTLNARNVGHHINFWTSVGQALRCVMNSSSFKALLYTAFGTCQGLMTAISRIARVFIRLEAQQAEIDAGRRDSVAISKENEEESYGPLFIDFLEAHKALLEIKPIDFDILDQSHVFSQTLSVAAADFKNDQDAVSALCQLCQMLIRSPHLSKDEAATTLTYLKVIAGLLRFVGNEEDVERQNHFVEHVCRLFISIDSHLIPKLSSSKSVGLSVVKRIDLIIGVCGNILEHILLLGTDVTNDFETADLPDMLAWTVCNDDPESSNGLTPTRFLTIVSRLDEHGSTLLAYAWSIKCAVRYLERNEPAEQVFGVMLLARLVSDAAATFESTACHQHRALVGRLISSCNTLSLVFRSNVDHKAIEKKELGTVLHYLIHTGTYHDDITTQIWDLIVTTREHAVRRACVKRLDLLVQGDLDPPHISYLLTLFATANLGLPWLRLESLMETCAKCLRIRDLYTEYPGTQVEIVHILKSVLRALYALVDVAQEGKMVAATSNALKLVVHPRFPDNNLLGIVRECLVDVADSTDPASTGSVQVISLFLQTCSERLFRIVRPDDLALQAFDALRAFVQHYRDHPFTDAMSRGLTHRVQLVFSVLEKSPETISSIDSGLLWDIAVGKDAIKDLPSGSALGAWHSAAVTSIRVRQLLADCVKSDKLDTANSSASTVYPAVFEVLGKSLEPLAARRKLLVPMLHASLDTDDATLRDCLRQQIKVFMFATDMEVRETDTEEIQRDVARVCVEKFISGNLTAGIFLMAILETSRSSAASVQRQEAKVSRQYATEDEACTMPLQIHRYVAAQDIRRETWVVDQDMTLSDLESRCREVLEADRIKVLRLGHQIKFSDSPSALLSTLPWLLEHPFCIVSVDDKGLASTDKSVGLPRTTIEQEIWERYWDLYENLYNQGYLGQLTCTILSAINFQDPDHPTRYANVDRSLVHTGSPSAWKTMFAIKLIGKNLDHQKTRNFQDAGMMVKSVQQLTNLLFACGGNFQLLSQVTHLLREYLVEVVNEETRSAYFEDAESVYQLLIRFVEDIRDHIQRTQDHDQANSAGVAMRNLLICLYEMALCSDKILDDFTTDADAQAIIKNLLGDSNHFICDIVCESIHRNILCMPDPDTEAALRLDVPSPFATELLNRAMKLKIWAFQLCNNHISTSKDDPSASLQPFFIAASSLQASVGRIIGSKPVQKLLDDVLHMMDILARRERIHSHGTESKVGIVFLMLNTCASHARAEGQQLVISESVFSSLQSLLFDHKTVRKEVTCGYGRLSDLWARDAAYNALLSLSHHQHNAAKLVHTMQLLVSEFDSNEPNYPGRDESIRASGSLVGLENMSMTCYLNSLLQQLFMNIDFRRFILNVPIIDADKQQVLKEVQKTFFFLQNSCRTTFRPDSLCNILGIDVTQQEDAQLYFATLIGRLEDEMLDEHAKKTFKSFYYGRERSQIQGSCRHVSDSTEEFLSLTLTIRNKQNLQESLADYVQGEKMEDANKFRCSKCESLQQQPFVDAVRRTRLDEIPDNLVVGLKRFRYELGAEKINDRFDYPPHIDMAPYTVHFGHENDAKPDSDMFELVGVVIHQGALDFGHYWSYVKDHKTYGQREGIWHRIEDSLTRLVDLKTVIEEGRGGKTPGRSGLWFNERPDNAYVLFYRRIGSTPQLNGFAEPTKGAPKPVSDALKDDNKHALETAYLFDPACQYYLCGLMLKGRTDCTCPRCGDEYERVAILLGLEYLLRISVKEQKLLGIGHLCGAIQAAVERNQHLASHAVRFLFDQDNAALFLYAGKSSARNKINELITGLMAVASVADPIRYGSASSTTDFVDDIMGATLLSHIESTLHFCFRGVLERRHCIPTFFSLLQNIAFLGPVETRFVAQTSFLQFAIELSFVGGFTETTNQYPEIELAMKEKKENIRWESIVDFVNFGLTHLVKYRTGGEPGQEDMDSVNGTDLVSPRLYQSEEIEKLLTSTCILKSSNCTILSLWAPSRLVATLMSTNFDPQYGSQFASSLCMLISYTQWHHDFCRYTFAAVHICASPDIVPEIKTKILEAVLIEAHEDDSFAETSIEWIDLVADNIPCSTDAVDNVLTWARQLIFCKWENIRRDMAALMQKIAAADKKPTTGSLAERLTSDEVLIAFLANIRETTETGRVYPESRLKSSMDAFVSIFGCLYRRTKDYIPCALSEGKTALEKMVMEKYMDDAEMQARIVSTVQFVFDNNDVSERYKRFAARNGWRLSRPGRGQKRDGTELEDNGDTVQIKLVRSVGQGDGAAEEIGDWSDESEVTSDHVEYESTGGAVNTDAEVDRGDSGLSGVEDSD</sequence>
<feature type="region of interest" description="Disordered" evidence="1">
    <location>
        <begin position="1"/>
        <end position="95"/>
    </location>
</feature>
<dbReference type="PROSITE" id="PS50235">
    <property type="entry name" value="USP_3"/>
    <property type="match status" value="1"/>
</dbReference>
<dbReference type="InterPro" id="IPR038765">
    <property type="entry name" value="Papain-like_cys_pep_sf"/>
</dbReference>
<dbReference type="GO" id="GO:0005829">
    <property type="term" value="C:cytosol"/>
    <property type="evidence" value="ECO:0007669"/>
    <property type="project" value="TreeGrafter"/>
</dbReference>
<protein>
    <recommendedName>
        <fullName evidence="2">USP domain-containing protein</fullName>
    </recommendedName>
</protein>
<organism evidence="3 4">
    <name type="scientific">Elsinoe australis</name>
    <dbReference type="NCBI Taxonomy" id="40998"/>
    <lineage>
        <taxon>Eukaryota</taxon>
        <taxon>Fungi</taxon>
        <taxon>Dikarya</taxon>
        <taxon>Ascomycota</taxon>
        <taxon>Pezizomycotina</taxon>
        <taxon>Dothideomycetes</taxon>
        <taxon>Dothideomycetidae</taxon>
        <taxon>Myriangiales</taxon>
        <taxon>Elsinoaceae</taxon>
        <taxon>Elsinoe</taxon>
    </lineage>
</organism>
<accession>A0A2P7ZMJ7</accession>
<dbReference type="InterPro" id="IPR001394">
    <property type="entry name" value="Peptidase_C19_UCH"/>
</dbReference>
<evidence type="ECO:0000313" key="3">
    <source>
        <dbReference type="EMBL" id="PSK49415.1"/>
    </source>
</evidence>
<dbReference type="InterPro" id="IPR018200">
    <property type="entry name" value="USP_CS"/>
</dbReference>